<keyword evidence="1" id="KW-1133">Transmembrane helix</keyword>
<keyword evidence="1" id="KW-0472">Membrane</keyword>
<evidence type="ECO:0000313" key="3">
    <source>
        <dbReference type="Proteomes" id="UP001597545"/>
    </source>
</evidence>
<comment type="caution">
    <text evidence="2">The sequence shown here is derived from an EMBL/GenBank/DDBJ whole genome shotgun (WGS) entry which is preliminary data.</text>
</comment>
<keyword evidence="3" id="KW-1185">Reference proteome</keyword>
<feature type="transmembrane region" description="Helical" evidence="1">
    <location>
        <begin position="5"/>
        <end position="26"/>
    </location>
</feature>
<evidence type="ECO:0000256" key="1">
    <source>
        <dbReference type="SAM" id="Phobius"/>
    </source>
</evidence>
<reference evidence="3" key="1">
    <citation type="journal article" date="2019" name="Int. J. Syst. Evol. Microbiol.">
        <title>The Global Catalogue of Microorganisms (GCM) 10K type strain sequencing project: providing services to taxonomists for standard genome sequencing and annotation.</title>
        <authorList>
            <consortium name="The Broad Institute Genomics Platform"/>
            <consortium name="The Broad Institute Genome Sequencing Center for Infectious Disease"/>
            <person name="Wu L."/>
            <person name="Ma J."/>
        </authorList>
    </citation>
    <scope>NUCLEOTIDE SEQUENCE [LARGE SCALE GENOMIC DNA]</scope>
    <source>
        <strain evidence="3">KCTC 42662</strain>
    </source>
</reference>
<dbReference type="Pfam" id="PF19885">
    <property type="entry name" value="DUF6358"/>
    <property type="match status" value="1"/>
</dbReference>
<sequence length="71" mass="8017">MTKYFILNVVLNFAIAFLVYGGIMSFQAGNQLYVFIAIAVLVVMIYLKVVLLKIVKRNTANMSNKGQKKRS</sequence>
<dbReference type="Proteomes" id="UP001597545">
    <property type="component" value="Unassembled WGS sequence"/>
</dbReference>
<protein>
    <submittedName>
        <fullName evidence="2">DUF6358 family protein</fullName>
    </submittedName>
</protein>
<dbReference type="InterPro" id="IPR045938">
    <property type="entry name" value="DUF6358"/>
</dbReference>
<name>A0ABW5KCH5_9SPHI</name>
<evidence type="ECO:0000313" key="2">
    <source>
        <dbReference type="EMBL" id="MFD2546511.1"/>
    </source>
</evidence>
<proteinExistence type="predicted"/>
<organism evidence="2 3">
    <name type="scientific">Sphingobacterium suaedae</name>
    <dbReference type="NCBI Taxonomy" id="1686402"/>
    <lineage>
        <taxon>Bacteria</taxon>
        <taxon>Pseudomonadati</taxon>
        <taxon>Bacteroidota</taxon>
        <taxon>Sphingobacteriia</taxon>
        <taxon>Sphingobacteriales</taxon>
        <taxon>Sphingobacteriaceae</taxon>
        <taxon>Sphingobacterium</taxon>
    </lineage>
</organism>
<accession>A0ABW5KCH5</accession>
<dbReference type="RefSeq" id="WP_380900369.1">
    <property type="nucleotide sequence ID" value="NZ_JBHUEG010000003.1"/>
</dbReference>
<feature type="transmembrane region" description="Helical" evidence="1">
    <location>
        <begin position="32"/>
        <end position="55"/>
    </location>
</feature>
<keyword evidence="1" id="KW-0812">Transmembrane</keyword>
<dbReference type="EMBL" id="JBHULR010000002">
    <property type="protein sequence ID" value="MFD2546511.1"/>
    <property type="molecule type" value="Genomic_DNA"/>
</dbReference>
<gene>
    <name evidence="2" type="ORF">ACFSR5_02500</name>
</gene>